<dbReference type="EMBL" id="CAJNOI010000171">
    <property type="protein sequence ID" value="CAF1154433.1"/>
    <property type="molecule type" value="Genomic_DNA"/>
</dbReference>
<keyword evidence="1" id="KW-0812">Transmembrane</keyword>
<feature type="transmembrane region" description="Helical" evidence="1">
    <location>
        <begin position="415"/>
        <end position="437"/>
    </location>
</feature>
<sequence length="464" mass="53081">MNIKELIRWFREYIYYYNLFIPEENDDDDDDDGENNTRKDPRTILKHQLYATRLYIPLLIMTVYIVTFIVVIIPPTQQISISNITPLLFNQLYRDHAETLSCSCSSINIPYKSFVTNTISFHPVCSSVFISKEWIEALYSPYVSAFLVMDFRKTAASQFEFLAAFCLICQEKVSQLLADLDNTQLVSFQLLQEEEVHSRITNDIEVIKVNAPVEDTTTLRLLQITTQQNSIISALQTSIFVEVNTEVEKSISFYTDSTYYWSDNATDYGQIYMLTCDTKNAITPAGFYLYTPFDSAIKHQYWPIHRPDFEPIPSAIVDGFFGGCNVIDAVLASTLDCLYNVTCLDTFVDYFPNLNQINLTWSNGLSSLKRRDVPVEKLLSELFVEQWSTSINYLQYFAECAPTACTYTEINHINISYTITLLLGFYGGLTILLRLLAPLLINIFSKLKSCSPNVICSLSNALQL</sequence>
<evidence type="ECO:0000313" key="4">
    <source>
        <dbReference type="Proteomes" id="UP000663832"/>
    </source>
</evidence>
<dbReference type="Proteomes" id="UP000663877">
    <property type="component" value="Unassembled WGS sequence"/>
</dbReference>
<keyword evidence="1" id="KW-1133">Transmembrane helix</keyword>
<keyword evidence="4" id="KW-1185">Reference proteome</keyword>
<keyword evidence="1" id="KW-0472">Membrane</keyword>
<accession>A0A814V9T3</accession>
<dbReference type="EMBL" id="CAJNOM010000177">
    <property type="protein sequence ID" value="CAF1185137.1"/>
    <property type="molecule type" value="Genomic_DNA"/>
</dbReference>
<dbReference type="AlphaFoldDB" id="A0A814V9T3"/>
<dbReference type="Proteomes" id="UP000663832">
    <property type="component" value="Unassembled WGS sequence"/>
</dbReference>
<evidence type="ECO:0000256" key="1">
    <source>
        <dbReference type="SAM" id="Phobius"/>
    </source>
</evidence>
<feature type="transmembrane region" description="Helical" evidence="1">
    <location>
        <begin position="54"/>
        <end position="73"/>
    </location>
</feature>
<protein>
    <submittedName>
        <fullName evidence="3">Uncharacterized protein</fullName>
    </submittedName>
</protein>
<evidence type="ECO:0000313" key="2">
    <source>
        <dbReference type="EMBL" id="CAF1154433.1"/>
    </source>
</evidence>
<name>A0A814V9T3_9BILA</name>
<gene>
    <name evidence="2" type="ORF">BJG266_LOCUS24280</name>
    <name evidence="3" type="ORF">QVE165_LOCUS24916</name>
</gene>
<proteinExistence type="predicted"/>
<organism evidence="3 4">
    <name type="scientific">Adineta steineri</name>
    <dbReference type="NCBI Taxonomy" id="433720"/>
    <lineage>
        <taxon>Eukaryota</taxon>
        <taxon>Metazoa</taxon>
        <taxon>Spiralia</taxon>
        <taxon>Gnathifera</taxon>
        <taxon>Rotifera</taxon>
        <taxon>Eurotatoria</taxon>
        <taxon>Bdelloidea</taxon>
        <taxon>Adinetida</taxon>
        <taxon>Adinetidae</taxon>
        <taxon>Adineta</taxon>
    </lineage>
</organism>
<reference evidence="3" key="1">
    <citation type="submission" date="2021-02" db="EMBL/GenBank/DDBJ databases">
        <authorList>
            <person name="Nowell W R."/>
        </authorList>
    </citation>
    <scope>NUCLEOTIDE SEQUENCE</scope>
</reference>
<evidence type="ECO:0000313" key="3">
    <source>
        <dbReference type="EMBL" id="CAF1185137.1"/>
    </source>
</evidence>
<dbReference type="OrthoDB" id="10034842at2759"/>
<comment type="caution">
    <text evidence="3">The sequence shown here is derived from an EMBL/GenBank/DDBJ whole genome shotgun (WGS) entry which is preliminary data.</text>
</comment>